<protein>
    <recommendedName>
        <fullName evidence="1">ER-bound oxygenase mpaB/mpaB'/Rubber oxygenase catalytic domain-containing protein</fullName>
    </recommendedName>
</protein>
<accession>A0A8J3PDX6</accession>
<dbReference type="PANTHER" id="PTHR36151">
    <property type="entry name" value="BLR2777 PROTEIN"/>
    <property type="match status" value="1"/>
</dbReference>
<dbReference type="PANTHER" id="PTHR36151:SF3">
    <property type="entry name" value="ER-BOUND OXYGENASE MPAB_MPAB'_RUBBER OXYGENASE CATALYTIC DOMAIN-CONTAINING PROTEIN"/>
    <property type="match status" value="1"/>
</dbReference>
<evidence type="ECO:0000313" key="2">
    <source>
        <dbReference type="EMBL" id="GIG13129.1"/>
    </source>
</evidence>
<evidence type="ECO:0000259" key="1">
    <source>
        <dbReference type="Pfam" id="PF09995"/>
    </source>
</evidence>
<keyword evidence="3" id="KW-1185">Reference proteome</keyword>
<dbReference type="EMBL" id="BONJ01000004">
    <property type="protein sequence ID" value="GIG13129.1"/>
    <property type="molecule type" value="Genomic_DNA"/>
</dbReference>
<dbReference type="GO" id="GO:0016491">
    <property type="term" value="F:oxidoreductase activity"/>
    <property type="evidence" value="ECO:0007669"/>
    <property type="project" value="InterPro"/>
</dbReference>
<sequence>MPGKSSDLGRGRAGRGTLDGMDEAADVGLFGPGSVTWRVHGEPVLWVAGVRSLFLQALHPRAIAGVVQNSSYKVEPWGRLMRTADYVGTVIFGTTAQARAAGRRIRGVHARMRATDRHTGETYRIDEPELLRWVHVTEVESFVSTARRAGLALSAADVDGYYTEQRRAAKLVGLDPDTVPGTAAEVDAYYRRMRPQLALTREALDTLFFLMVPPLPWHLGLTPARLVYTGLAATAFSLQPGWARRVYGTLGLPTTDLSASVSVRALRLTMRALPERFQHGPIYREAMARAALAA</sequence>
<comment type="caution">
    <text evidence="2">The sequence shown here is derived from an EMBL/GenBank/DDBJ whole genome shotgun (WGS) entry which is preliminary data.</text>
</comment>
<name>A0A8J3PDX6_9ACTN</name>
<dbReference type="InterPro" id="IPR018713">
    <property type="entry name" value="MPAB/Lcp_cat_dom"/>
</dbReference>
<organism evidence="2 3">
    <name type="scientific">Catellatospora methionotrophica</name>
    <dbReference type="NCBI Taxonomy" id="121620"/>
    <lineage>
        <taxon>Bacteria</taxon>
        <taxon>Bacillati</taxon>
        <taxon>Actinomycetota</taxon>
        <taxon>Actinomycetes</taxon>
        <taxon>Micromonosporales</taxon>
        <taxon>Micromonosporaceae</taxon>
        <taxon>Catellatospora</taxon>
    </lineage>
</organism>
<evidence type="ECO:0000313" key="3">
    <source>
        <dbReference type="Proteomes" id="UP000660339"/>
    </source>
</evidence>
<dbReference type="AlphaFoldDB" id="A0A8J3PDX6"/>
<proteinExistence type="predicted"/>
<dbReference type="Proteomes" id="UP000660339">
    <property type="component" value="Unassembled WGS sequence"/>
</dbReference>
<dbReference type="Pfam" id="PF09995">
    <property type="entry name" value="MPAB_Lcp_cat"/>
    <property type="match status" value="1"/>
</dbReference>
<reference evidence="2" key="1">
    <citation type="submission" date="2021-01" db="EMBL/GenBank/DDBJ databases">
        <title>Whole genome shotgun sequence of Catellatospora methionotrophica NBRC 14553.</title>
        <authorList>
            <person name="Komaki H."/>
            <person name="Tamura T."/>
        </authorList>
    </citation>
    <scope>NUCLEOTIDE SEQUENCE</scope>
    <source>
        <strain evidence="2">NBRC 14553</strain>
    </source>
</reference>
<gene>
    <name evidence="2" type="ORF">Cme02nite_14610</name>
</gene>
<feature type="domain" description="ER-bound oxygenase mpaB/mpaB'/Rubber oxygenase catalytic" evidence="1">
    <location>
        <begin position="37"/>
        <end position="271"/>
    </location>
</feature>